<evidence type="ECO:0000256" key="1">
    <source>
        <dbReference type="ARBA" id="ARBA00004651"/>
    </source>
</evidence>
<proteinExistence type="inferred from homology"/>
<keyword evidence="3" id="KW-1003">Cell membrane</keyword>
<reference evidence="8" key="1">
    <citation type="submission" date="2022-10" db="EMBL/GenBank/DDBJ databases">
        <title>Luteolibacter sp. GHJ8, whole genome shotgun sequencing project.</title>
        <authorList>
            <person name="Zhao G."/>
            <person name="Shen L."/>
        </authorList>
    </citation>
    <scope>NUCLEOTIDE SEQUENCE</scope>
    <source>
        <strain evidence="8">GHJ8</strain>
    </source>
</reference>
<evidence type="ECO:0000313" key="8">
    <source>
        <dbReference type="EMBL" id="MCW1915944.1"/>
    </source>
</evidence>
<keyword evidence="9" id="KW-1185">Reference proteome</keyword>
<dbReference type="InterPro" id="IPR051907">
    <property type="entry name" value="DoxX-like_oxidoreductase"/>
</dbReference>
<evidence type="ECO:0000313" key="9">
    <source>
        <dbReference type="Proteomes" id="UP001165653"/>
    </source>
</evidence>
<evidence type="ECO:0000256" key="3">
    <source>
        <dbReference type="ARBA" id="ARBA00022475"/>
    </source>
</evidence>
<dbReference type="PANTHER" id="PTHR33452">
    <property type="entry name" value="OXIDOREDUCTASE CATD-RELATED"/>
    <property type="match status" value="1"/>
</dbReference>
<evidence type="ECO:0000256" key="6">
    <source>
        <dbReference type="ARBA" id="ARBA00023136"/>
    </source>
</evidence>
<protein>
    <submittedName>
        <fullName evidence="8">DoxX family protein</fullName>
    </submittedName>
</protein>
<keyword evidence="6 7" id="KW-0472">Membrane</keyword>
<feature type="transmembrane region" description="Helical" evidence="7">
    <location>
        <begin position="123"/>
        <end position="146"/>
    </location>
</feature>
<dbReference type="Proteomes" id="UP001165653">
    <property type="component" value="Unassembled WGS sequence"/>
</dbReference>
<evidence type="ECO:0000256" key="5">
    <source>
        <dbReference type="ARBA" id="ARBA00022989"/>
    </source>
</evidence>
<name>A0ABT3G8Z6_9BACT</name>
<dbReference type="Pfam" id="PF07681">
    <property type="entry name" value="DoxX"/>
    <property type="match status" value="1"/>
</dbReference>
<comment type="subcellular location">
    <subcellularLocation>
        <location evidence="1">Cell membrane</location>
        <topology evidence="1">Multi-pass membrane protein</topology>
    </subcellularLocation>
</comment>
<evidence type="ECO:0000256" key="2">
    <source>
        <dbReference type="ARBA" id="ARBA00006679"/>
    </source>
</evidence>
<gene>
    <name evidence="8" type="ORF">OJ996_20315</name>
</gene>
<sequence>MKRFLFDCGTRDPLASTGLLVLRASFGLMMLFGHGIVKWQNYPEMLKMWNVTPAIWPLSTMSAPMSLMATIGAEVFASALLVLGLMTRPAAFILGFAMCVAAFQVHALDPFFSKGGAAKEMAVLYLIPAFVLIITGGGQWSLDAALHNDDKRRRRR</sequence>
<dbReference type="PANTHER" id="PTHR33452:SF1">
    <property type="entry name" value="INNER MEMBRANE PROTEIN YPHA-RELATED"/>
    <property type="match status" value="1"/>
</dbReference>
<feature type="transmembrane region" description="Helical" evidence="7">
    <location>
        <begin position="90"/>
        <end position="108"/>
    </location>
</feature>
<evidence type="ECO:0000256" key="7">
    <source>
        <dbReference type="SAM" id="Phobius"/>
    </source>
</evidence>
<feature type="transmembrane region" description="Helical" evidence="7">
    <location>
        <begin position="20"/>
        <end position="41"/>
    </location>
</feature>
<organism evidence="8 9">
    <name type="scientific">Luteolibacter rhizosphaerae</name>
    <dbReference type="NCBI Taxonomy" id="2989719"/>
    <lineage>
        <taxon>Bacteria</taxon>
        <taxon>Pseudomonadati</taxon>
        <taxon>Verrucomicrobiota</taxon>
        <taxon>Verrucomicrobiia</taxon>
        <taxon>Verrucomicrobiales</taxon>
        <taxon>Verrucomicrobiaceae</taxon>
        <taxon>Luteolibacter</taxon>
    </lineage>
</organism>
<comment type="caution">
    <text evidence="8">The sequence shown here is derived from an EMBL/GenBank/DDBJ whole genome shotgun (WGS) entry which is preliminary data.</text>
</comment>
<accession>A0ABT3G8Z6</accession>
<keyword evidence="5 7" id="KW-1133">Transmembrane helix</keyword>
<keyword evidence="4 7" id="KW-0812">Transmembrane</keyword>
<feature type="transmembrane region" description="Helical" evidence="7">
    <location>
        <begin position="61"/>
        <end position="83"/>
    </location>
</feature>
<dbReference type="InterPro" id="IPR032808">
    <property type="entry name" value="DoxX"/>
</dbReference>
<dbReference type="EMBL" id="JAPDDR010000011">
    <property type="protein sequence ID" value="MCW1915944.1"/>
    <property type="molecule type" value="Genomic_DNA"/>
</dbReference>
<evidence type="ECO:0000256" key="4">
    <source>
        <dbReference type="ARBA" id="ARBA00022692"/>
    </source>
</evidence>
<comment type="similarity">
    <text evidence="2">Belongs to the DoxX family.</text>
</comment>
<dbReference type="RefSeq" id="WP_264515507.1">
    <property type="nucleotide sequence ID" value="NZ_JAPDDR010000011.1"/>
</dbReference>